<feature type="signal peptide" evidence="2">
    <location>
        <begin position="1"/>
        <end position="27"/>
    </location>
</feature>
<organism evidence="3 4">
    <name type="scientific">Candidatus Enterousia intestinigallinarum</name>
    <dbReference type="NCBI Taxonomy" id="2840790"/>
    <lineage>
        <taxon>Bacteria</taxon>
        <taxon>Pseudomonadati</taxon>
        <taxon>Pseudomonadota</taxon>
        <taxon>Alphaproteobacteria</taxon>
        <taxon>Candidatus Enterousia</taxon>
    </lineage>
</organism>
<dbReference type="Proteomes" id="UP000886742">
    <property type="component" value="Unassembled WGS sequence"/>
</dbReference>
<feature type="compositionally biased region" description="Low complexity" evidence="1">
    <location>
        <begin position="128"/>
        <end position="144"/>
    </location>
</feature>
<feature type="region of interest" description="Disordered" evidence="1">
    <location>
        <begin position="119"/>
        <end position="162"/>
    </location>
</feature>
<accession>A0A9D1FG81</accession>
<dbReference type="AlphaFoldDB" id="A0A9D1FG81"/>
<evidence type="ECO:0000313" key="4">
    <source>
        <dbReference type="Proteomes" id="UP000886742"/>
    </source>
</evidence>
<sequence length="838" mass="90047">MIKRVADFCKYSLAFWSVLALCWPALAEQAPNPRGSSTASVTVATSDAATGATSRANSSRVVRVNSAATSGTTPTTTSTVSGRAAATTVSRSATSRPSTTVARSANIMPSATNVVTGRSGTIRQTIPTSATAARSATTSRAASSNVVRGATHNPASTARAASTNSVVGASRASTARATAVFTDISAIGGGYAECREAYATCMDQFCANANDTYRRCVCSARYDEFRDTENAIDQALNLLAQFQDNNLTAVNLTAEEVTAMYTATEGENAIKRDTSAAANMLSEISDLLSGNSSSSSSSSSSGTSLGLLTVDFTSDLGDIWGDSGSSIFDTSTGVDLSTLTGQDLYNEASKQCLDLIADSCENNAVLTMARSAYSIMITQDCNLYEKNINSQKEGLEQTVRTAEKYLREARLEEYQSHNSADVNECIANVRSAIQADTACGPNYQRCLDYTGAYINQSTGEPIYSPRLFELTNMILLPGVNASNAGDVLSANSEFNTFLDDKRMFAESALDTCRDISDIVWEEFKRQALIEIAQAQDEKIEEVKMSCVSTMAECYDTQTGALQDFDNTTSQYTGAISAYAARSMCQDQVIACASLYGNTDGCEFDGNGRLVAGSGNNSSSLTGAAAADRCGLTALLAFVDTVDTVRITEGCETAIDNYLADLCTPDDGEMGYPWNCRNMSPDELEESIQNFASQNCADPTSSGDEFIAQVSDQIKRAIDDIQEELDYQLMETCEELDGYWMDNDDSVTNVVDSRVSGEGTLLSGFYRQVYGGNEVTDWGRCVENTTMLRCLDYNDGLETPVASYDLSRDECTFTDEWYRAQCEELMGGYYENSVCYVAE</sequence>
<reference evidence="3" key="2">
    <citation type="journal article" date="2021" name="PeerJ">
        <title>Extensive microbial diversity within the chicken gut microbiome revealed by metagenomics and culture.</title>
        <authorList>
            <person name="Gilroy R."/>
            <person name="Ravi A."/>
            <person name="Getino M."/>
            <person name="Pursley I."/>
            <person name="Horton D.L."/>
            <person name="Alikhan N.F."/>
            <person name="Baker D."/>
            <person name="Gharbi K."/>
            <person name="Hall N."/>
            <person name="Watson M."/>
            <person name="Adriaenssens E.M."/>
            <person name="Foster-Nyarko E."/>
            <person name="Jarju S."/>
            <person name="Secka A."/>
            <person name="Antonio M."/>
            <person name="Oren A."/>
            <person name="Chaudhuri R.R."/>
            <person name="La Ragione R."/>
            <person name="Hildebrand F."/>
            <person name="Pallen M.J."/>
        </authorList>
    </citation>
    <scope>NUCLEOTIDE SEQUENCE</scope>
    <source>
        <strain evidence="3">ChiGjej3B3-5194</strain>
    </source>
</reference>
<feature type="compositionally biased region" description="Polar residues" evidence="1">
    <location>
        <begin position="153"/>
        <end position="162"/>
    </location>
</feature>
<feature type="compositionally biased region" description="Low complexity" evidence="1">
    <location>
        <begin position="66"/>
        <end position="103"/>
    </location>
</feature>
<reference evidence="3" key="1">
    <citation type="submission" date="2020-10" db="EMBL/GenBank/DDBJ databases">
        <authorList>
            <person name="Gilroy R."/>
        </authorList>
    </citation>
    <scope>NUCLEOTIDE SEQUENCE</scope>
    <source>
        <strain evidence="3">ChiGjej3B3-5194</strain>
    </source>
</reference>
<evidence type="ECO:0008006" key="5">
    <source>
        <dbReference type="Google" id="ProtNLM"/>
    </source>
</evidence>
<gene>
    <name evidence="3" type="ORF">IAD02_03455</name>
</gene>
<feature type="region of interest" description="Disordered" evidence="1">
    <location>
        <begin position="48"/>
        <end position="103"/>
    </location>
</feature>
<name>A0A9D1FG81_9PROT</name>
<comment type="caution">
    <text evidence="3">The sequence shown here is derived from an EMBL/GenBank/DDBJ whole genome shotgun (WGS) entry which is preliminary data.</text>
</comment>
<evidence type="ECO:0000313" key="3">
    <source>
        <dbReference type="EMBL" id="HIS71015.1"/>
    </source>
</evidence>
<dbReference type="EMBL" id="DVJI01000012">
    <property type="protein sequence ID" value="HIS71015.1"/>
    <property type="molecule type" value="Genomic_DNA"/>
</dbReference>
<evidence type="ECO:0000256" key="1">
    <source>
        <dbReference type="SAM" id="MobiDB-lite"/>
    </source>
</evidence>
<proteinExistence type="predicted"/>
<evidence type="ECO:0000256" key="2">
    <source>
        <dbReference type="SAM" id="SignalP"/>
    </source>
</evidence>
<protein>
    <recommendedName>
        <fullName evidence="5">IncF plasmid conjugative transfer protein TraN</fullName>
    </recommendedName>
</protein>
<keyword evidence="2" id="KW-0732">Signal</keyword>
<feature type="chain" id="PRO_5039370182" description="IncF plasmid conjugative transfer protein TraN" evidence="2">
    <location>
        <begin position="28"/>
        <end position="838"/>
    </location>
</feature>